<keyword evidence="5" id="KW-1185">Reference proteome</keyword>
<accession>A0A5M6ZIE3</accession>
<comment type="similarity">
    <text evidence="2 3">Belongs to the LOG family.</text>
</comment>
<dbReference type="GO" id="GO:0005829">
    <property type="term" value="C:cytosol"/>
    <property type="evidence" value="ECO:0007669"/>
    <property type="project" value="TreeGrafter"/>
</dbReference>
<dbReference type="AlphaFoldDB" id="A0A5M6ZIE3"/>
<dbReference type="SUPFAM" id="SSF102405">
    <property type="entry name" value="MCP/YpsA-like"/>
    <property type="match status" value="1"/>
</dbReference>
<dbReference type="InterPro" id="IPR005269">
    <property type="entry name" value="LOG"/>
</dbReference>
<evidence type="ECO:0000313" key="4">
    <source>
        <dbReference type="EMBL" id="KAA5804606.1"/>
    </source>
</evidence>
<gene>
    <name evidence="4" type="ORF">F1654_00935</name>
</gene>
<organism evidence="4 5">
    <name type="scientific">Alkalicaulis satelles</name>
    <dbReference type="NCBI Taxonomy" id="2609175"/>
    <lineage>
        <taxon>Bacteria</taxon>
        <taxon>Pseudomonadati</taxon>
        <taxon>Pseudomonadota</taxon>
        <taxon>Alphaproteobacteria</taxon>
        <taxon>Maricaulales</taxon>
        <taxon>Maricaulaceae</taxon>
        <taxon>Alkalicaulis</taxon>
    </lineage>
</organism>
<reference evidence="4 5" key="1">
    <citation type="submission" date="2019-09" db="EMBL/GenBank/DDBJ databases">
        <authorList>
            <person name="Kevbrin V."/>
            <person name="Grouzdev D.S."/>
        </authorList>
    </citation>
    <scope>NUCLEOTIDE SEQUENCE [LARGE SCALE GENOMIC DNA]</scope>
    <source>
        <strain evidence="4 5">G-192</strain>
    </source>
</reference>
<evidence type="ECO:0000256" key="1">
    <source>
        <dbReference type="ARBA" id="ARBA00000274"/>
    </source>
</evidence>
<dbReference type="RefSeq" id="WP_150021637.1">
    <property type="nucleotide sequence ID" value="NZ_VWOJ01000001.1"/>
</dbReference>
<evidence type="ECO:0000256" key="2">
    <source>
        <dbReference type="ARBA" id="ARBA00006763"/>
    </source>
</evidence>
<dbReference type="Proteomes" id="UP000325122">
    <property type="component" value="Unassembled WGS sequence"/>
</dbReference>
<name>A0A5M6ZIE3_9PROT</name>
<dbReference type="InterPro" id="IPR031100">
    <property type="entry name" value="LOG_fam"/>
</dbReference>
<dbReference type="PANTHER" id="PTHR31223">
    <property type="entry name" value="LOG FAMILY PROTEIN YJL055W"/>
    <property type="match status" value="1"/>
</dbReference>
<proteinExistence type="inferred from homology"/>
<protein>
    <recommendedName>
        <fullName evidence="3">Cytokinin riboside 5'-monophosphate phosphoribohydrolase</fullName>
        <ecNumber evidence="3">3.2.2.n1</ecNumber>
    </recommendedName>
</protein>
<dbReference type="GO" id="GO:0008714">
    <property type="term" value="F:AMP nucleosidase activity"/>
    <property type="evidence" value="ECO:0007669"/>
    <property type="project" value="UniProtKB-EC"/>
</dbReference>
<dbReference type="PANTHER" id="PTHR31223:SF70">
    <property type="entry name" value="LOG FAMILY PROTEIN YJL055W"/>
    <property type="match status" value="1"/>
</dbReference>
<dbReference type="EC" id="3.2.2.n1" evidence="3"/>
<keyword evidence="3" id="KW-0378">Hydrolase</keyword>
<evidence type="ECO:0000313" key="5">
    <source>
        <dbReference type="Proteomes" id="UP000325122"/>
    </source>
</evidence>
<comment type="caution">
    <text evidence="4">The sequence shown here is derived from an EMBL/GenBank/DDBJ whole genome shotgun (WGS) entry which is preliminary data.</text>
</comment>
<dbReference type="Pfam" id="PF03641">
    <property type="entry name" value="Lysine_decarbox"/>
    <property type="match status" value="1"/>
</dbReference>
<evidence type="ECO:0000256" key="3">
    <source>
        <dbReference type="RuleBase" id="RU363015"/>
    </source>
</evidence>
<comment type="catalytic activity">
    <reaction evidence="1">
        <text>AMP + H2O = D-ribose 5-phosphate + adenine</text>
        <dbReference type="Rhea" id="RHEA:20129"/>
        <dbReference type="ChEBI" id="CHEBI:15377"/>
        <dbReference type="ChEBI" id="CHEBI:16708"/>
        <dbReference type="ChEBI" id="CHEBI:78346"/>
        <dbReference type="ChEBI" id="CHEBI:456215"/>
        <dbReference type="EC" id="3.2.2.4"/>
    </reaction>
</comment>
<dbReference type="EMBL" id="VWOJ01000001">
    <property type="protein sequence ID" value="KAA5804606.1"/>
    <property type="molecule type" value="Genomic_DNA"/>
</dbReference>
<dbReference type="GO" id="GO:0009691">
    <property type="term" value="P:cytokinin biosynthetic process"/>
    <property type="evidence" value="ECO:0007669"/>
    <property type="project" value="UniProtKB-UniRule"/>
</dbReference>
<dbReference type="NCBIfam" id="TIGR00730">
    <property type="entry name" value="Rossman fold protein, TIGR00730 family"/>
    <property type="match status" value="1"/>
</dbReference>
<sequence>MRSICLFCGSGAGRDPAFTGLARETGRLIARAGLRLVYGGAENGLMGEAARAALAEGGQVLGVIPEFLIPLEGAQEGVELRITATLASRKAMLMSEADAFLILPGGAGTLEEVFDMIMQRQHSLHAKPAAFVGADFWSPLEALLAHVGEAGFADAGVLEGLSFHHDPQSALNTLTAMTAEASAANAGARAPS</sequence>
<keyword evidence="3" id="KW-0203">Cytokinin biosynthesis</keyword>
<dbReference type="Gene3D" id="3.40.50.450">
    <property type="match status" value="1"/>
</dbReference>